<keyword evidence="1 3" id="KW-0113">Calvin cycle</keyword>
<accession>A0ABV6C0C0</accession>
<evidence type="ECO:0000256" key="2">
    <source>
        <dbReference type="ARBA" id="ARBA00023300"/>
    </source>
</evidence>
<dbReference type="InterPro" id="IPR036385">
    <property type="entry name" value="RuBisCO_ssu_sf"/>
</dbReference>
<dbReference type="HAMAP" id="MF_00859">
    <property type="entry name" value="RuBisCO_S_bact"/>
    <property type="match status" value="1"/>
</dbReference>
<evidence type="ECO:0000256" key="1">
    <source>
        <dbReference type="ARBA" id="ARBA00022567"/>
    </source>
</evidence>
<evidence type="ECO:0000256" key="3">
    <source>
        <dbReference type="HAMAP-Rule" id="MF_00859"/>
    </source>
</evidence>
<gene>
    <name evidence="3" type="primary">cbbS</name>
    <name evidence="5" type="ORF">ACFFRE_02990</name>
</gene>
<dbReference type="RefSeq" id="WP_377788073.1">
    <property type="nucleotide sequence ID" value="NZ_JBHLYQ010000017.1"/>
</dbReference>
<comment type="miscellaneous">
    <text evidence="3">The basic functional RuBisCO is composed of a large chain homodimer in a 'head-to-tail' conformation. In form I RuBisCO this homodimer is arranged in a barrel-like tetramer with the small subunits forming a tetrameric 'cap' on each end of the 'barrel'.</text>
</comment>
<dbReference type="Gene3D" id="3.30.190.10">
    <property type="entry name" value="Ribulose bisphosphate carboxylase, small subunit"/>
    <property type="match status" value="1"/>
</dbReference>
<feature type="domain" description="Ribulose bisphosphate carboxylase small subunit" evidence="4">
    <location>
        <begin position="12"/>
        <end position="110"/>
    </location>
</feature>
<comment type="caution">
    <text evidence="5">The sequence shown here is derived from an EMBL/GenBank/DDBJ whole genome shotgun (WGS) entry which is preliminary data.</text>
</comment>
<comment type="subunit">
    <text evidence="3">Heterohexadecamer of 8 large and 8 small subunits.</text>
</comment>
<evidence type="ECO:0000313" key="6">
    <source>
        <dbReference type="Proteomes" id="UP001589788"/>
    </source>
</evidence>
<keyword evidence="2 3" id="KW-0120">Carbon dioxide fixation</keyword>
<comment type="similarity">
    <text evidence="3">Belongs to the RuBisCO small chain family.</text>
</comment>
<name>A0ABV6C0C0_9ACTN</name>
<reference evidence="5 6" key="1">
    <citation type="submission" date="2024-09" db="EMBL/GenBank/DDBJ databases">
        <authorList>
            <person name="Sun Q."/>
            <person name="Mori K."/>
        </authorList>
    </citation>
    <scope>NUCLEOTIDE SEQUENCE [LARGE SCALE GENOMIC DNA]</scope>
    <source>
        <strain evidence="5 6">JCM 15389</strain>
    </source>
</reference>
<dbReference type="InterPro" id="IPR000894">
    <property type="entry name" value="RuBisCO_ssu_dom"/>
</dbReference>
<dbReference type="SUPFAM" id="SSF55239">
    <property type="entry name" value="RuBisCO, small subunit"/>
    <property type="match status" value="1"/>
</dbReference>
<dbReference type="CDD" id="cd03527">
    <property type="entry name" value="RuBisCO_small"/>
    <property type="match status" value="1"/>
</dbReference>
<keyword evidence="6" id="KW-1185">Reference proteome</keyword>
<protein>
    <recommendedName>
        <fullName evidence="3">Ribulose bisphosphate carboxylase small subunit</fullName>
        <shortName evidence="3">RuBisCO small subunit</shortName>
    </recommendedName>
</protein>
<proteinExistence type="inferred from homology"/>
<dbReference type="Pfam" id="PF00101">
    <property type="entry name" value="RuBisCO_small"/>
    <property type="match status" value="1"/>
</dbReference>
<comment type="function">
    <text evidence="3">RuBisCO catalyzes two reactions: the carboxylation of D-ribulose 1,5-bisphosphate, the primary event in carbon dioxide fixation, as well as the oxidative fragmentation of the pentose substrate. Both reactions occur simultaneously and in competition at the same active site. Although the small subunit is not catalytic it is essential for maximal activity.</text>
</comment>
<evidence type="ECO:0000313" key="5">
    <source>
        <dbReference type="EMBL" id="MFC0081126.1"/>
    </source>
</evidence>
<dbReference type="PANTHER" id="PTHR31262">
    <property type="entry name" value="RIBULOSE BISPHOSPHATE CARBOXYLASE SMALL CHAIN 1, CHLOROPLASTIC"/>
    <property type="match status" value="1"/>
</dbReference>
<dbReference type="EMBL" id="JBHLYQ010000017">
    <property type="protein sequence ID" value="MFC0081126.1"/>
    <property type="molecule type" value="Genomic_DNA"/>
</dbReference>
<organism evidence="5 6">
    <name type="scientific">Aciditerrimonas ferrireducens</name>
    <dbReference type="NCBI Taxonomy" id="667306"/>
    <lineage>
        <taxon>Bacteria</taxon>
        <taxon>Bacillati</taxon>
        <taxon>Actinomycetota</taxon>
        <taxon>Acidimicrobiia</taxon>
        <taxon>Acidimicrobiales</taxon>
        <taxon>Acidimicrobiaceae</taxon>
        <taxon>Aciditerrimonas</taxon>
    </lineage>
</organism>
<dbReference type="Proteomes" id="UP001589788">
    <property type="component" value="Unassembled WGS sequence"/>
</dbReference>
<dbReference type="InterPro" id="IPR024681">
    <property type="entry name" value="RuBisCO_ssu"/>
</dbReference>
<dbReference type="SMART" id="SM00961">
    <property type="entry name" value="RuBisCO_small"/>
    <property type="match status" value="1"/>
</dbReference>
<evidence type="ECO:0000259" key="4">
    <source>
        <dbReference type="SMART" id="SM00961"/>
    </source>
</evidence>
<sequence>MTDIQDYQGGRRYETFSYLPAMDAEQVRRQVEYMIAQGWNLAVEHVEPTKRAFSHFWYMWKLPLFGETDVQVVLDELEACRRAHPTHLVRLIGYDNYTQSQGSAFVVYRGREA</sequence>